<proteinExistence type="predicted"/>
<protein>
    <recommendedName>
        <fullName evidence="4">Integrin beta N-terminal domain-containing protein</fullName>
    </recommendedName>
</protein>
<dbReference type="SUPFAM" id="SSF103575">
    <property type="entry name" value="Plexin repeat"/>
    <property type="match status" value="1"/>
</dbReference>
<keyword evidence="5" id="KW-1185">Reference proteome</keyword>
<keyword evidence="3" id="KW-0732">Signal</keyword>
<dbReference type="PANTHER" id="PTHR10082">
    <property type="entry name" value="INTEGRIN BETA SUBUNIT"/>
    <property type="match status" value="1"/>
</dbReference>
<dbReference type="GO" id="GO:0098609">
    <property type="term" value="P:cell-cell adhesion"/>
    <property type="evidence" value="ECO:0007669"/>
    <property type="project" value="TreeGrafter"/>
</dbReference>
<dbReference type="GO" id="GO:0009986">
    <property type="term" value="C:cell surface"/>
    <property type="evidence" value="ECO:0007669"/>
    <property type="project" value="TreeGrafter"/>
</dbReference>
<dbReference type="GO" id="GO:0033627">
    <property type="term" value="P:cell adhesion mediated by integrin"/>
    <property type="evidence" value="ECO:0007669"/>
    <property type="project" value="TreeGrafter"/>
</dbReference>
<feature type="domain" description="Integrin beta N-terminal" evidence="4">
    <location>
        <begin position="49"/>
        <end position="90"/>
    </location>
</feature>
<feature type="chain" id="PRO_5042038707" description="Integrin beta N-terminal domain-containing protein" evidence="3">
    <location>
        <begin position="17"/>
        <end position="149"/>
    </location>
</feature>
<dbReference type="GO" id="GO:0007160">
    <property type="term" value="P:cell-matrix adhesion"/>
    <property type="evidence" value="ECO:0007669"/>
    <property type="project" value="TreeGrafter"/>
</dbReference>
<dbReference type="GO" id="GO:0008305">
    <property type="term" value="C:integrin complex"/>
    <property type="evidence" value="ECO:0007669"/>
    <property type="project" value="TreeGrafter"/>
</dbReference>
<evidence type="ECO:0000256" key="1">
    <source>
        <dbReference type="ARBA" id="ARBA00023157"/>
    </source>
</evidence>
<accession>A0AAF3EA80</accession>
<dbReference type="PRINTS" id="PR01186">
    <property type="entry name" value="INTEGRINB"/>
</dbReference>
<organism evidence="5 6">
    <name type="scientific">Mesorhabditis belari</name>
    <dbReference type="NCBI Taxonomy" id="2138241"/>
    <lineage>
        <taxon>Eukaryota</taxon>
        <taxon>Metazoa</taxon>
        <taxon>Ecdysozoa</taxon>
        <taxon>Nematoda</taxon>
        <taxon>Chromadorea</taxon>
        <taxon>Rhabditida</taxon>
        <taxon>Rhabditina</taxon>
        <taxon>Rhabditomorpha</taxon>
        <taxon>Rhabditoidea</taxon>
        <taxon>Rhabditidae</taxon>
        <taxon>Mesorhabditinae</taxon>
        <taxon>Mesorhabditis</taxon>
    </lineage>
</organism>
<dbReference type="InterPro" id="IPR015812">
    <property type="entry name" value="Integrin_bsu"/>
</dbReference>
<dbReference type="Gene3D" id="2.60.40.1510">
    <property type="entry name" value="ntegrin, alpha v. Chain A, domain 3"/>
    <property type="match status" value="1"/>
</dbReference>
<dbReference type="Gene3D" id="3.30.1680.10">
    <property type="entry name" value="ligand-binding face of the semaphorins, domain 2"/>
    <property type="match status" value="1"/>
</dbReference>
<evidence type="ECO:0000256" key="3">
    <source>
        <dbReference type="SAM" id="SignalP"/>
    </source>
</evidence>
<evidence type="ECO:0000259" key="4">
    <source>
        <dbReference type="Pfam" id="PF17205"/>
    </source>
</evidence>
<dbReference type="GO" id="GO:0005925">
    <property type="term" value="C:focal adhesion"/>
    <property type="evidence" value="ECO:0007669"/>
    <property type="project" value="TreeGrafter"/>
</dbReference>
<evidence type="ECO:0000313" key="5">
    <source>
        <dbReference type="Proteomes" id="UP000887575"/>
    </source>
</evidence>
<name>A0AAF3EA80_9BILA</name>
<dbReference type="WBParaSite" id="MBELARI_LOCUS10821">
    <property type="protein sequence ID" value="MBELARI_LOCUS10821"/>
    <property type="gene ID" value="MBELARI_LOCUS10821"/>
</dbReference>
<dbReference type="Proteomes" id="UP000887575">
    <property type="component" value="Unassembled WGS sequence"/>
</dbReference>
<dbReference type="InterPro" id="IPR033760">
    <property type="entry name" value="Integrin_beta_N"/>
</dbReference>
<keyword evidence="2" id="KW-0325">Glycoprotein</keyword>
<dbReference type="PANTHER" id="PTHR10082:SF60">
    <property type="entry name" value="INTEGRIN BETA-PS"/>
    <property type="match status" value="1"/>
</dbReference>
<dbReference type="Pfam" id="PF17205">
    <property type="entry name" value="PSI_integrin"/>
    <property type="match status" value="1"/>
</dbReference>
<reference evidence="6" key="1">
    <citation type="submission" date="2024-02" db="UniProtKB">
        <authorList>
            <consortium name="WormBaseParasite"/>
        </authorList>
    </citation>
    <scope>IDENTIFICATION</scope>
</reference>
<sequence length="149" mass="16727">MRWLIALGLLGLGSRAADVSDWKQQQGVTGEVLNTEQDFPCYSLSRDNYTCSACIQQHDSCAWCGAPLFDSKKMFPRCDSKARLLTNGCPEFDIESPTTTLEVVEDEPLSDQGTVDKEEEAVQLKPQVMKVEIRPKSRVRFFCNLSSSR</sequence>
<keyword evidence="1" id="KW-1015">Disulfide bond</keyword>
<evidence type="ECO:0000313" key="6">
    <source>
        <dbReference type="WBParaSite" id="MBELARI_LOCUS10821"/>
    </source>
</evidence>
<dbReference type="GO" id="GO:0005178">
    <property type="term" value="F:integrin binding"/>
    <property type="evidence" value="ECO:0007669"/>
    <property type="project" value="TreeGrafter"/>
</dbReference>
<dbReference type="GO" id="GO:0016477">
    <property type="term" value="P:cell migration"/>
    <property type="evidence" value="ECO:0007669"/>
    <property type="project" value="TreeGrafter"/>
</dbReference>
<dbReference type="GO" id="GO:0007229">
    <property type="term" value="P:integrin-mediated signaling pathway"/>
    <property type="evidence" value="ECO:0007669"/>
    <property type="project" value="TreeGrafter"/>
</dbReference>
<feature type="signal peptide" evidence="3">
    <location>
        <begin position="1"/>
        <end position="16"/>
    </location>
</feature>
<evidence type="ECO:0000256" key="2">
    <source>
        <dbReference type="ARBA" id="ARBA00023180"/>
    </source>
</evidence>
<dbReference type="AlphaFoldDB" id="A0AAF3EA80"/>